<dbReference type="Gene3D" id="1.20.1070.10">
    <property type="entry name" value="Rhodopsin 7-helix transmembrane proteins"/>
    <property type="match status" value="1"/>
</dbReference>
<dbReference type="InterPro" id="IPR000276">
    <property type="entry name" value="GPCR_Rhodpsn"/>
</dbReference>
<evidence type="ECO:0000259" key="11">
    <source>
        <dbReference type="PROSITE" id="PS50262"/>
    </source>
</evidence>
<dbReference type="InterPro" id="IPR017452">
    <property type="entry name" value="GPCR_Rhodpsn_7TM"/>
</dbReference>
<keyword evidence="5 10" id="KW-0297">G-protein coupled receptor</keyword>
<keyword evidence="3 10" id="KW-0812">Transmembrane</keyword>
<evidence type="ECO:0000256" key="10">
    <source>
        <dbReference type="RuleBase" id="RU046427"/>
    </source>
</evidence>
<dbReference type="PANTHER" id="PTHR24241">
    <property type="entry name" value="NEUROPEPTIDE RECEPTOR-RELATED G-PROTEIN COUPLED RECEPTOR"/>
    <property type="match status" value="1"/>
</dbReference>
<evidence type="ECO:0000256" key="7">
    <source>
        <dbReference type="ARBA" id="ARBA00023170"/>
    </source>
</evidence>
<organism evidence="12 13">
    <name type="scientific">Polyplax serrata</name>
    <name type="common">Common mouse louse</name>
    <dbReference type="NCBI Taxonomy" id="468196"/>
    <lineage>
        <taxon>Eukaryota</taxon>
        <taxon>Metazoa</taxon>
        <taxon>Ecdysozoa</taxon>
        <taxon>Arthropoda</taxon>
        <taxon>Hexapoda</taxon>
        <taxon>Insecta</taxon>
        <taxon>Pterygota</taxon>
        <taxon>Neoptera</taxon>
        <taxon>Paraneoptera</taxon>
        <taxon>Psocodea</taxon>
        <taxon>Troctomorpha</taxon>
        <taxon>Phthiraptera</taxon>
        <taxon>Anoplura</taxon>
        <taxon>Polyplacidae</taxon>
        <taxon>Polyplax</taxon>
    </lineage>
</organism>
<comment type="similarity">
    <text evidence="10">Belongs to the G-protein coupled receptor 1 family. Vasopressin/oxytocin receptor subfamily.</text>
</comment>
<feature type="transmembrane region" description="Helical" evidence="10">
    <location>
        <begin position="78"/>
        <end position="96"/>
    </location>
</feature>
<keyword evidence="9 10" id="KW-0807">Transducer</keyword>
<feature type="transmembrane region" description="Helical" evidence="10">
    <location>
        <begin position="302"/>
        <end position="324"/>
    </location>
</feature>
<evidence type="ECO:0000256" key="2">
    <source>
        <dbReference type="ARBA" id="ARBA00022475"/>
    </source>
</evidence>
<comment type="caution">
    <text evidence="12">The sequence shown here is derived from an EMBL/GenBank/DDBJ whole genome shotgun (WGS) entry which is preliminary data.</text>
</comment>
<evidence type="ECO:0000256" key="5">
    <source>
        <dbReference type="ARBA" id="ARBA00023040"/>
    </source>
</evidence>
<sequence>MVDQTQEINKKAAWELATNAPDNSSDELRLPLEMTFNEGHVVSIVTYSILMVIAAVGNITVLVILLKRRRSIRSRINTMVMHLAIADLMVTFLLMPLEIGWASTVSWKAGDALCRIMAFFRTFGLYLSSFVLICISIDRYYAVLKPLSLCHFDKRGRLMLAVAWIASTVCSMPQMMIFHVARHPNYTSYEQCVIFNSFPNEFWELVYKYFGLIMMYLLPLVVILFTYSSILWKIYKKFRECQDEGTWFRRSNAGFFGRAKIRTLKMTVTIVFVFIICWTPYYVMCLWYWYDKESAKQVDQRIQKGLFLFASTNSCMNPIVYGIFNIRTKGGKDLPPPPIACDGSTKLISLSFSMSSHE</sequence>
<gene>
    <name evidence="12" type="ORF">RUM44_005636</name>
</gene>
<feature type="transmembrane region" description="Helical" evidence="10">
    <location>
        <begin position="209"/>
        <end position="232"/>
    </location>
</feature>
<dbReference type="EMBL" id="JAWJWF010000052">
    <property type="protein sequence ID" value="KAK6617305.1"/>
    <property type="molecule type" value="Genomic_DNA"/>
</dbReference>
<accession>A0ABR1ADY1</accession>
<reference evidence="12 13" key="1">
    <citation type="submission" date="2023-09" db="EMBL/GenBank/DDBJ databases">
        <title>Genomes of two closely related lineages of the louse Polyplax serrata with different host specificities.</title>
        <authorList>
            <person name="Martinu J."/>
            <person name="Tarabai H."/>
            <person name="Stefka J."/>
            <person name="Hypsa V."/>
        </authorList>
    </citation>
    <scope>NUCLEOTIDE SEQUENCE [LARGE SCALE GENOMIC DNA]</scope>
    <source>
        <strain evidence="12">98ZLc_SE</strain>
    </source>
</reference>
<feature type="transmembrane region" description="Helical" evidence="10">
    <location>
        <begin position="116"/>
        <end position="137"/>
    </location>
</feature>
<evidence type="ECO:0000256" key="9">
    <source>
        <dbReference type="ARBA" id="ARBA00023224"/>
    </source>
</evidence>
<evidence type="ECO:0000256" key="4">
    <source>
        <dbReference type="ARBA" id="ARBA00022989"/>
    </source>
</evidence>
<keyword evidence="4 10" id="KW-1133">Transmembrane helix</keyword>
<dbReference type="Pfam" id="PF00001">
    <property type="entry name" value="7tm_1"/>
    <property type="match status" value="1"/>
</dbReference>
<dbReference type="SUPFAM" id="SSF81321">
    <property type="entry name" value="Family A G protein-coupled receptor-like"/>
    <property type="match status" value="1"/>
</dbReference>
<dbReference type="PROSITE" id="PS50262">
    <property type="entry name" value="G_PROTEIN_RECEP_F1_2"/>
    <property type="match status" value="1"/>
</dbReference>
<feature type="domain" description="G-protein coupled receptors family 1 profile" evidence="11">
    <location>
        <begin position="57"/>
        <end position="321"/>
    </location>
</feature>
<dbReference type="PROSITE" id="PS00237">
    <property type="entry name" value="G_PROTEIN_RECEP_F1_1"/>
    <property type="match status" value="1"/>
</dbReference>
<dbReference type="PANTHER" id="PTHR24241:SF59">
    <property type="entry name" value="ADIPOKINETIC HORMONE RECEPTOR, ISOFORM C"/>
    <property type="match status" value="1"/>
</dbReference>
<dbReference type="InterPro" id="IPR001817">
    <property type="entry name" value="Vasoprsn_rcpt"/>
</dbReference>
<keyword evidence="6 10" id="KW-0472">Membrane</keyword>
<comment type="subcellular location">
    <subcellularLocation>
        <location evidence="1 10">Cell membrane</location>
        <topology evidence="1 10">Multi-pass membrane protein</topology>
    </subcellularLocation>
</comment>
<keyword evidence="8 10" id="KW-0325">Glycoprotein</keyword>
<dbReference type="PRINTS" id="PR00896">
    <property type="entry name" value="VASOPRESSINR"/>
</dbReference>
<evidence type="ECO:0000256" key="1">
    <source>
        <dbReference type="ARBA" id="ARBA00004651"/>
    </source>
</evidence>
<feature type="transmembrane region" description="Helical" evidence="10">
    <location>
        <begin position="268"/>
        <end position="290"/>
    </location>
</feature>
<feature type="transmembrane region" description="Helical" evidence="10">
    <location>
        <begin position="44"/>
        <end position="66"/>
    </location>
</feature>
<keyword evidence="2" id="KW-1003">Cell membrane</keyword>
<protein>
    <recommendedName>
        <fullName evidence="11">G-protein coupled receptors family 1 profile domain-containing protein</fullName>
    </recommendedName>
</protein>
<evidence type="ECO:0000313" key="12">
    <source>
        <dbReference type="EMBL" id="KAK6617305.1"/>
    </source>
</evidence>
<evidence type="ECO:0000256" key="8">
    <source>
        <dbReference type="ARBA" id="ARBA00023180"/>
    </source>
</evidence>
<evidence type="ECO:0000256" key="3">
    <source>
        <dbReference type="ARBA" id="ARBA00022692"/>
    </source>
</evidence>
<name>A0ABR1ADY1_POLSC</name>
<evidence type="ECO:0000313" key="13">
    <source>
        <dbReference type="Proteomes" id="UP001359485"/>
    </source>
</evidence>
<dbReference type="Proteomes" id="UP001359485">
    <property type="component" value="Unassembled WGS sequence"/>
</dbReference>
<keyword evidence="7 10" id="KW-0675">Receptor</keyword>
<proteinExistence type="inferred from homology"/>
<keyword evidence="13" id="KW-1185">Reference proteome</keyword>
<dbReference type="CDD" id="cd15382">
    <property type="entry name" value="7tmA_AKHR"/>
    <property type="match status" value="1"/>
</dbReference>
<dbReference type="PRINTS" id="PR00237">
    <property type="entry name" value="GPCRRHODOPSN"/>
</dbReference>
<evidence type="ECO:0000256" key="6">
    <source>
        <dbReference type="ARBA" id="ARBA00023136"/>
    </source>
</evidence>
<feature type="transmembrane region" description="Helical" evidence="10">
    <location>
        <begin position="158"/>
        <end position="181"/>
    </location>
</feature>